<feature type="chain" id="PRO_5018155452" evidence="1">
    <location>
        <begin position="24"/>
        <end position="36"/>
    </location>
</feature>
<reference evidence="2 3" key="1">
    <citation type="submission" date="2018-11" db="EMBL/GenBank/DDBJ databases">
        <authorList>
            <consortium name="Pathogen Informatics"/>
        </authorList>
    </citation>
    <scope>NUCLEOTIDE SEQUENCE [LARGE SCALE GENOMIC DNA]</scope>
    <source>
        <strain evidence="2 3">Zambia</strain>
    </source>
</reference>
<evidence type="ECO:0000313" key="2">
    <source>
        <dbReference type="EMBL" id="VDO84636.1"/>
    </source>
</evidence>
<evidence type="ECO:0000313" key="3">
    <source>
        <dbReference type="Proteomes" id="UP000277204"/>
    </source>
</evidence>
<gene>
    <name evidence="2" type="ORF">SMRZ_LOCUS9067</name>
</gene>
<sequence>MTNTSNQILLWLLWIFCTDINLSIKTQIQGMQKYNP</sequence>
<protein>
    <submittedName>
        <fullName evidence="2">Uncharacterized protein</fullName>
    </submittedName>
</protein>
<organism evidence="2 3">
    <name type="scientific">Schistosoma margrebowiei</name>
    <dbReference type="NCBI Taxonomy" id="48269"/>
    <lineage>
        <taxon>Eukaryota</taxon>
        <taxon>Metazoa</taxon>
        <taxon>Spiralia</taxon>
        <taxon>Lophotrochozoa</taxon>
        <taxon>Platyhelminthes</taxon>
        <taxon>Trematoda</taxon>
        <taxon>Digenea</taxon>
        <taxon>Strigeidida</taxon>
        <taxon>Schistosomatoidea</taxon>
        <taxon>Schistosomatidae</taxon>
        <taxon>Schistosoma</taxon>
    </lineage>
</organism>
<keyword evidence="1" id="KW-0732">Signal</keyword>
<dbReference type="EMBL" id="UZAI01004155">
    <property type="protein sequence ID" value="VDO84636.1"/>
    <property type="molecule type" value="Genomic_DNA"/>
</dbReference>
<dbReference type="Proteomes" id="UP000277204">
    <property type="component" value="Unassembled WGS sequence"/>
</dbReference>
<name>A0A3P7YA22_9TREM</name>
<keyword evidence="3" id="KW-1185">Reference proteome</keyword>
<feature type="signal peptide" evidence="1">
    <location>
        <begin position="1"/>
        <end position="23"/>
    </location>
</feature>
<dbReference type="AlphaFoldDB" id="A0A3P7YA22"/>
<evidence type="ECO:0000256" key="1">
    <source>
        <dbReference type="SAM" id="SignalP"/>
    </source>
</evidence>
<accession>A0A3P7YA22</accession>
<proteinExistence type="predicted"/>